<evidence type="ECO:0000313" key="2">
    <source>
        <dbReference type="EMBL" id="UUX51138.1"/>
    </source>
</evidence>
<dbReference type="RefSeq" id="WP_257770441.1">
    <property type="nucleotide sequence ID" value="NZ_CP102480.1"/>
</dbReference>
<reference evidence="2" key="1">
    <citation type="submission" date="2022-08" db="EMBL/GenBank/DDBJ databases">
        <title>Nisaea acidiphila sp. nov., isolated from a marine algal debris and emended description of the genus Nisaea Urios et al. 2008.</title>
        <authorList>
            <person name="Kwon K."/>
        </authorList>
    </citation>
    <scope>NUCLEOTIDE SEQUENCE</scope>
    <source>
        <strain evidence="2">MEBiC11861</strain>
    </source>
</reference>
<sequence>MTLYNREFYEAIKASAVRSARVIVPKVLELTGPVRSVVDLGCGLGGWLSVFREHGANRVLGLDGDYVQRDMMEMDDEDFRPTDLAQPIRFDDKFDLSMSLEVVEHLPPDRADSFVEDLIRMAPVVLFSAAVPAQGGDGHQNEQWQHVWVEKFATHGYRAIDSLRPDIWSNTEVSWWYRQNLLLFASDAAIAERAPLRLAHEQTDLRQVSTIHPTAYLARVSFFKKAYSELHAEKEELRARLAALEAKS</sequence>
<dbReference type="CDD" id="cd02440">
    <property type="entry name" value="AdoMet_MTases"/>
    <property type="match status" value="1"/>
</dbReference>
<dbReference type="KEGG" id="naci:NUH88_05470"/>
<name>A0A9J7AWG3_9PROT</name>
<proteinExistence type="predicted"/>
<dbReference type="SUPFAM" id="SSF53335">
    <property type="entry name" value="S-adenosyl-L-methionine-dependent methyltransferases"/>
    <property type="match status" value="1"/>
</dbReference>
<dbReference type="InterPro" id="IPR029063">
    <property type="entry name" value="SAM-dependent_MTases_sf"/>
</dbReference>
<gene>
    <name evidence="2" type="ORF">NUH88_05470</name>
</gene>
<keyword evidence="2" id="KW-0489">Methyltransferase</keyword>
<dbReference type="AlphaFoldDB" id="A0A9J7AWG3"/>
<dbReference type="Gene3D" id="3.40.50.150">
    <property type="entry name" value="Vaccinia Virus protein VP39"/>
    <property type="match status" value="1"/>
</dbReference>
<protein>
    <submittedName>
        <fullName evidence="2">Class I SAM-dependent methyltransferase</fullName>
    </submittedName>
</protein>
<keyword evidence="3" id="KW-1185">Reference proteome</keyword>
<organism evidence="2 3">
    <name type="scientific">Nisaea acidiphila</name>
    <dbReference type="NCBI Taxonomy" id="1862145"/>
    <lineage>
        <taxon>Bacteria</taxon>
        <taxon>Pseudomonadati</taxon>
        <taxon>Pseudomonadota</taxon>
        <taxon>Alphaproteobacteria</taxon>
        <taxon>Rhodospirillales</taxon>
        <taxon>Thalassobaculaceae</taxon>
        <taxon>Nisaea</taxon>
    </lineage>
</organism>
<keyword evidence="1" id="KW-0175">Coiled coil</keyword>
<keyword evidence="2" id="KW-0808">Transferase</keyword>
<dbReference type="GO" id="GO:0032259">
    <property type="term" value="P:methylation"/>
    <property type="evidence" value="ECO:0007669"/>
    <property type="project" value="UniProtKB-KW"/>
</dbReference>
<dbReference type="GO" id="GO:0008168">
    <property type="term" value="F:methyltransferase activity"/>
    <property type="evidence" value="ECO:0007669"/>
    <property type="project" value="UniProtKB-KW"/>
</dbReference>
<accession>A0A9J7AWG3</accession>
<evidence type="ECO:0000256" key="1">
    <source>
        <dbReference type="SAM" id="Coils"/>
    </source>
</evidence>
<feature type="coiled-coil region" evidence="1">
    <location>
        <begin position="220"/>
        <end position="247"/>
    </location>
</feature>
<dbReference type="Pfam" id="PF13489">
    <property type="entry name" value="Methyltransf_23"/>
    <property type="match status" value="1"/>
</dbReference>
<evidence type="ECO:0000313" key="3">
    <source>
        <dbReference type="Proteomes" id="UP001060336"/>
    </source>
</evidence>
<dbReference type="Proteomes" id="UP001060336">
    <property type="component" value="Chromosome"/>
</dbReference>
<dbReference type="EMBL" id="CP102480">
    <property type="protein sequence ID" value="UUX51138.1"/>
    <property type="molecule type" value="Genomic_DNA"/>
</dbReference>